<accession>M4NA45</accession>
<dbReference type="eggNOG" id="COG3728">
    <property type="taxonomic scope" value="Bacteria"/>
</dbReference>
<dbReference type="Proteomes" id="UP000011859">
    <property type="component" value="Chromosome"/>
</dbReference>
<dbReference type="HOGENOM" id="CLU_148577_1_0_6"/>
<dbReference type="RefSeq" id="WP_015446403.1">
    <property type="nucleotide sequence ID" value="NC_020541.1"/>
</dbReference>
<gene>
    <name evidence="1" type="ORF">R2APBS1_0080</name>
</gene>
<organism evidence="1 2">
    <name type="scientific">Rhodanobacter denitrificans</name>
    <dbReference type="NCBI Taxonomy" id="666685"/>
    <lineage>
        <taxon>Bacteria</taxon>
        <taxon>Pseudomonadati</taxon>
        <taxon>Pseudomonadota</taxon>
        <taxon>Gammaproteobacteria</taxon>
        <taxon>Lysobacterales</taxon>
        <taxon>Rhodanobacteraceae</taxon>
        <taxon>Rhodanobacter</taxon>
    </lineage>
</organism>
<dbReference type="EMBL" id="CP003470">
    <property type="protein sequence ID" value="AGG87265.1"/>
    <property type="molecule type" value="Genomic_DNA"/>
</dbReference>
<name>M4NA45_9GAMM</name>
<evidence type="ECO:0000313" key="1">
    <source>
        <dbReference type="EMBL" id="AGG87265.1"/>
    </source>
</evidence>
<protein>
    <submittedName>
        <fullName evidence="1">Uncharacterized protein</fullName>
    </submittedName>
</protein>
<proteinExistence type="predicted"/>
<sequence>MFFATKRATVLIPSGSIDRPDLRHLFVLLCDPFGEPPKCLLVSLSTVRQNAYYDPACLLYAGDHPFVKQTSYVKYSTCRLEEAAKLVRAVESGVFRQHDMMDGAIVARIIRACLSSRHTPKEIKDLIVAHGWVDAVDE</sequence>
<dbReference type="AlphaFoldDB" id="M4NA45"/>
<keyword evidence="2" id="KW-1185">Reference proteome</keyword>
<evidence type="ECO:0000313" key="2">
    <source>
        <dbReference type="Proteomes" id="UP000011859"/>
    </source>
</evidence>
<dbReference type="KEGG" id="rhd:R2APBS1_0080"/>
<reference evidence="1 2" key="1">
    <citation type="submission" date="2012-04" db="EMBL/GenBank/DDBJ databases">
        <title>Complete genome of Rhodanobacter sp. 2APBS1.</title>
        <authorList>
            <consortium name="US DOE Joint Genome Institute"/>
            <person name="Huntemann M."/>
            <person name="Wei C.-L."/>
            <person name="Han J."/>
            <person name="Detter J.C."/>
            <person name="Han C."/>
            <person name="Tapia R."/>
            <person name="Munk A.C.C."/>
            <person name="Chen A."/>
            <person name="Krypides N."/>
            <person name="Mavromatis K."/>
            <person name="Markowitz V."/>
            <person name="Szeto E."/>
            <person name="Ivanova N."/>
            <person name="Mikhailova N."/>
            <person name="Ovchinnikova G."/>
            <person name="Pagani I."/>
            <person name="Pati A."/>
            <person name="Goodwin L."/>
            <person name="Peters L."/>
            <person name="Pitluck S."/>
            <person name="Woyke T."/>
            <person name="Prakash O."/>
            <person name="Elkins J."/>
            <person name="Brown S."/>
            <person name="Palumbo A."/>
            <person name="Hemme C."/>
            <person name="Zhou J."/>
            <person name="Watson D."/>
            <person name="Jardine P."/>
            <person name="Kostka J."/>
            <person name="Green S."/>
        </authorList>
    </citation>
    <scope>NUCLEOTIDE SEQUENCE [LARGE SCALE GENOMIC DNA]</scope>
    <source>
        <strain evidence="1 2">2APBS1</strain>
    </source>
</reference>